<dbReference type="Proteomes" id="UP000466794">
    <property type="component" value="Unassembled WGS sequence"/>
</dbReference>
<accession>A0A7K1UZY4</accession>
<evidence type="ECO:0000313" key="2">
    <source>
        <dbReference type="Proteomes" id="UP000466794"/>
    </source>
</evidence>
<organism evidence="1 2">
    <name type="scientific">Nocardia terrae</name>
    <dbReference type="NCBI Taxonomy" id="2675851"/>
    <lineage>
        <taxon>Bacteria</taxon>
        <taxon>Bacillati</taxon>
        <taxon>Actinomycetota</taxon>
        <taxon>Actinomycetes</taxon>
        <taxon>Mycobacteriales</taxon>
        <taxon>Nocardiaceae</taxon>
        <taxon>Nocardia</taxon>
    </lineage>
</organism>
<reference evidence="1 2" key="1">
    <citation type="submission" date="2019-12" db="EMBL/GenBank/DDBJ databases">
        <title>Nocardia sp. nov. ET3-3 isolated from soil.</title>
        <authorList>
            <person name="Kanchanasin P."/>
            <person name="Tanasupawat S."/>
            <person name="Yuki M."/>
            <person name="Kudo T."/>
        </authorList>
    </citation>
    <scope>NUCLEOTIDE SEQUENCE [LARGE SCALE GENOMIC DNA]</scope>
    <source>
        <strain evidence="1 2">ET3-3</strain>
    </source>
</reference>
<name>A0A7K1UZY4_9NOCA</name>
<dbReference type="Gene3D" id="2.30.110.10">
    <property type="entry name" value="Electron Transport, Fmn-binding Protein, Chain A"/>
    <property type="match status" value="1"/>
</dbReference>
<gene>
    <name evidence="1" type="ORF">GPX89_22230</name>
</gene>
<dbReference type="Pfam" id="PF04075">
    <property type="entry name" value="F420H2_quin_red"/>
    <property type="match status" value="1"/>
</dbReference>
<dbReference type="AlphaFoldDB" id="A0A7K1UZY4"/>
<proteinExistence type="predicted"/>
<dbReference type="InterPro" id="IPR012349">
    <property type="entry name" value="Split_barrel_FMN-bd"/>
</dbReference>
<comment type="caution">
    <text evidence="1">The sequence shown here is derived from an EMBL/GenBank/DDBJ whole genome shotgun (WGS) entry which is preliminary data.</text>
</comment>
<dbReference type="InterPro" id="IPR004378">
    <property type="entry name" value="F420H2_quin_Rdtase"/>
</dbReference>
<sequence>MSQPATTTPNPAATRKQQRLDAVMRWVLRSPLHRVVSGKLLVITVIGRKSGRVYENPVAYVEHDGTLLIGSAAKWRRNLRPGEPVRITLRGREIQADWEVITDLDDAAEPYRIIVTHNPTHGRIAGIGLNEDGGINREELAAALAKGTAVVKLWPLF</sequence>
<dbReference type="EMBL" id="WRPP01000004">
    <property type="protein sequence ID" value="MVU79950.1"/>
    <property type="molecule type" value="Genomic_DNA"/>
</dbReference>
<dbReference type="RefSeq" id="WP_157389526.1">
    <property type="nucleotide sequence ID" value="NZ_WRPP01000004.1"/>
</dbReference>
<dbReference type="GO" id="GO:0016491">
    <property type="term" value="F:oxidoreductase activity"/>
    <property type="evidence" value="ECO:0007669"/>
    <property type="project" value="InterPro"/>
</dbReference>
<keyword evidence="2" id="KW-1185">Reference proteome</keyword>
<protein>
    <submittedName>
        <fullName evidence="1">DUF385 domain-containing protein</fullName>
    </submittedName>
</protein>
<evidence type="ECO:0000313" key="1">
    <source>
        <dbReference type="EMBL" id="MVU79950.1"/>
    </source>
</evidence>